<keyword evidence="2 5" id="KW-0560">Oxidoreductase</keyword>
<evidence type="ECO:0000313" key="5">
    <source>
        <dbReference type="EMBL" id="MBO9152873.1"/>
    </source>
</evidence>
<comment type="caution">
    <text evidence="5">The sequence shown here is derived from an EMBL/GenBank/DDBJ whole genome shotgun (WGS) entry which is preliminary data.</text>
</comment>
<reference evidence="6" key="1">
    <citation type="submission" date="2021-03" db="EMBL/GenBank/DDBJ databases">
        <title>Assistant Professor.</title>
        <authorList>
            <person name="Huq M.A."/>
        </authorList>
    </citation>
    <scope>NUCLEOTIDE SEQUENCE [LARGE SCALE GENOMIC DNA]</scope>
    <source>
        <strain evidence="6">MAH-28</strain>
    </source>
</reference>
<dbReference type="Pfam" id="PF13561">
    <property type="entry name" value="adh_short_C2"/>
    <property type="match status" value="1"/>
</dbReference>
<dbReference type="InterPro" id="IPR036291">
    <property type="entry name" value="NAD(P)-bd_dom_sf"/>
</dbReference>
<feature type="domain" description="Ketoreductase" evidence="4">
    <location>
        <begin position="9"/>
        <end position="185"/>
    </location>
</feature>
<dbReference type="SMART" id="SM00822">
    <property type="entry name" value="PKS_KR"/>
    <property type="match status" value="1"/>
</dbReference>
<dbReference type="EC" id="1.1.1.47" evidence="5"/>
<dbReference type="Proteomes" id="UP000679126">
    <property type="component" value="Unassembled WGS sequence"/>
</dbReference>
<evidence type="ECO:0000256" key="3">
    <source>
        <dbReference type="SAM" id="Phobius"/>
    </source>
</evidence>
<protein>
    <submittedName>
        <fullName evidence="5">Glucose 1-dehydrogenase</fullName>
        <ecNumber evidence="5">1.1.1.47</ecNumber>
    </submittedName>
</protein>
<dbReference type="NCBIfam" id="NF005559">
    <property type="entry name" value="PRK07231.1"/>
    <property type="match status" value="1"/>
</dbReference>
<dbReference type="InterPro" id="IPR020904">
    <property type="entry name" value="Sc_DH/Rdtase_CS"/>
</dbReference>
<accession>A0ABS3YF01</accession>
<dbReference type="PANTHER" id="PTHR43639">
    <property type="entry name" value="OXIDOREDUCTASE, SHORT-CHAIN DEHYDROGENASE/REDUCTASE FAMILY (AFU_ORTHOLOGUE AFUA_5G02870)"/>
    <property type="match status" value="1"/>
</dbReference>
<evidence type="ECO:0000259" key="4">
    <source>
        <dbReference type="SMART" id="SM00822"/>
    </source>
</evidence>
<keyword evidence="3" id="KW-0812">Transmembrane</keyword>
<organism evidence="5 6">
    <name type="scientific">Chitinophaga chungangae</name>
    <dbReference type="NCBI Taxonomy" id="2821488"/>
    <lineage>
        <taxon>Bacteria</taxon>
        <taxon>Pseudomonadati</taxon>
        <taxon>Bacteroidota</taxon>
        <taxon>Chitinophagia</taxon>
        <taxon>Chitinophagales</taxon>
        <taxon>Chitinophagaceae</taxon>
        <taxon>Chitinophaga</taxon>
    </lineage>
</organism>
<dbReference type="PRINTS" id="PR00081">
    <property type="entry name" value="GDHRDH"/>
</dbReference>
<dbReference type="PRINTS" id="PR00080">
    <property type="entry name" value="SDRFAMILY"/>
</dbReference>
<dbReference type="SUPFAM" id="SSF51735">
    <property type="entry name" value="NAD(P)-binding Rossmann-fold domains"/>
    <property type="match status" value="1"/>
</dbReference>
<feature type="transmembrane region" description="Helical" evidence="3">
    <location>
        <begin position="12"/>
        <end position="33"/>
    </location>
</feature>
<evidence type="ECO:0000256" key="1">
    <source>
        <dbReference type="ARBA" id="ARBA00006484"/>
    </source>
</evidence>
<dbReference type="GO" id="GO:0047936">
    <property type="term" value="F:glucose 1-dehydrogenase [NAD(P)+] activity"/>
    <property type="evidence" value="ECO:0007669"/>
    <property type="project" value="UniProtKB-EC"/>
</dbReference>
<sequence>MNEFNLSGKLVLVTGGGSGLGLSMACTFIRYGAKVIISGRRENVLREAVEKLGPQASFITADLSELANIPALVNRIEQEYGPLDVLVNNAGIHLKKDALDVSDAEFENVVRTNQSAVFALSREVARKMIPRKKGSIVMVSSMASRYGIPKVIAYTAAKSAIEGMTRALAVEWSPAGVRINCIAPGFIETEMSAKALNNDPERKNKVLGRTPMQKLGKPEDVGLAAVFLASDAAGFITGASLAVDGGNSIGF</sequence>
<evidence type="ECO:0000313" key="6">
    <source>
        <dbReference type="Proteomes" id="UP000679126"/>
    </source>
</evidence>
<comment type="similarity">
    <text evidence="1">Belongs to the short-chain dehydrogenases/reductases (SDR) family.</text>
</comment>
<proteinExistence type="inferred from homology"/>
<dbReference type="RefSeq" id="WP_209145851.1">
    <property type="nucleotide sequence ID" value="NZ_JAGHKP010000002.1"/>
</dbReference>
<evidence type="ECO:0000256" key="2">
    <source>
        <dbReference type="ARBA" id="ARBA00023002"/>
    </source>
</evidence>
<name>A0ABS3YF01_9BACT</name>
<gene>
    <name evidence="5" type="ORF">J7I43_11660</name>
</gene>
<dbReference type="InterPro" id="IPR002347">
    <property type="entry name" value="SDR_fam"/>
</dbReference>
<dbReference type="InterPro" id="IPR057326">
    <property type="entry name" value="KR_dom"/>
</dbReference>
<dbReference type="EMBL" id="JAGHKP010000002">
    <property type="protein sequence ID" value="MBO9152873.1"/>
    <property type="molecule type" value="Genomic_DNA"/>
</dbReference>
<dbReference type="PROSITE" id="PS00061">
    <property type="entry name" value="ADH_SHORT"/>
    <property type="match status" value="1"/>
</dbReference>
<keyword evidence="3" id="KW-1133">Transmembrane helix</keyword>
<keyword evidence="3" id="KW-0472">Membrane</keyword>
<dbReference type="PANTHER" id="PTHR43639:SF1">
    <property type="entry name" value="SHORT-CHAIN DEHYDROGENASE_REDUCTASE FAMILY PROTEIN"/>
    <property type="match status" value="1"/>
</dbReference>
<keyword evidence="6" id="KW-1185">Reference proteome</keyword>
<dbReference type="Gene3D" id="3.40.50.720">
    <property type="entry name" value="NAD(P)-binding Rossmann-like Domain"/>
    <property type="match status" value="1"/>
</dbReference>